<gene>
    <name evidence="1" type="ORF">UFOPK1413_00662</name>
    <name evidence="2" type="ORF">UFOPK1767_00561</name>
</gene>
<protein>
    <submittedName>
        <fullName evidence="1">Unannotated protein</fullName>
    </submittedName>
</protein>
<organism evidence="1">
    <name type="scientific">freshwater metagenome</name>
    <dbReference type="NCBI Taxonomy" id="449393"/>
    <lineage>
        <taxon>unclassified sequences</taxon>
        <taxon>metagenomes</taxon>
        <taxon>ecological metagenomes</taxon>
    </lineage>
</organism>
<accession>A0A6J6BMK5</accession>
<reference evidence="1" key="1">
    <citation type="submission" date="2020-05" db="EMBL/GenBank/DDBJ databases">
        <authorList>
            <person name="Chiriac C."/>
            <person name="Salcher M."/>
            <person name="Ghai R."/>
            <person name="Kavagutti S V."/>
        </authorList>
    </citation>
    <scope>NUCLEOTIDE SEQUENCE</scope>
</reference>
<dbReference type="AlphaFoldDB" id="A0A6J6BMK5"/>
<sequence>MFDDRQHDSARSPIKINIGRIVTNVKNHITDDAVDIDVAFSANFSGNVDEATRREAFNGDSRGSIMGKNGIENRIRQLVAQLIRMTARDGFARENAESHRDTTFCRLTMSNARAVDLLRAIELDESLVDFTHCDGERLLIN</sequence>
<dbReference type="EMBL" id="CAEZTZ010000060">
    <property type="protein sequence ID" value="CAB4584851.1"/>
    <property type="molecule type" value="Genomic_DNA"/>
</dbReference>
<name>A0A6J6BMK5_9ZZZZ</name>
<evidence type="ECO:0000313" key="2">
    <source>
        <dbReference type="EMBL" id="CAB4584851.1"/>
    </source>
</evidence>
<proteinExistence type="predicted"/>
<evidence type="ECO:0000313" key="1">
    <source>
        <dbReference type="EMBL" id="CAB4539613.1"/>
    </source>
</evidence>
<dbReference type="EMBL" id="CAEZSG010000093">
    <property type="protein sequence ID" value="CAB4539613.1"/>
    <property type="molecule type" value="Genomic_DNA"/>
</dbReference>